<keyword evidence="3" id="KW-1185">Reference proteome</keyword>
<gene>
    <name evidence="2" type="ORF">A1O5_07201</name>
</gene>
<evidence type="ECO:0008006" key="4">
    <source>
        <dbReference type="Google" id="ProtNLM"/>
    </source>
</evidence>
<evidence type="ECO:0000313" key="2">
    <source>
        <dbReference type="EMBL" id="EXJ70128.1"/>
    </source>
</evidence>
<reference evidence="2 3" key="1">
    <citation type="submission" date="2013-03" db="EMBL/GenBank/DDBJ databases">
        <title>The Genome Sequence of Cladophialophora psammophila CBS 110553.</title>
        <authorList>
            <consortium name="The Broad Institute Genomics Platform"/>
            <person name="Cuomo C."/>
            <person name="de Hoog S."/>
            <person name="Gorbushina A."/>
            <person name="Walker B."/>
            <person name="Young S.K."/>
            <person name="Zeng Q."/>
            <person name="Gargeya S."/>
            <person name="Fitzgerald M."/>
            <person name="Haas B."/>
            <person name="Abouelleil A."/>
            <person name="Allen A.W."/>
            <person name="Alvarado L."/>
            <person name="Arachchi H.M."/>
            <person name="Berlin A.M."/>
            <person name="Chapman S.B."/>
            <person name="Gainer-Dewar J."/>
            <person name="Goldberg J."/>
            <person name="Griggs A."/>
            <person name="Gujja S."/>
            <person name="Hansen M."/>
            <person name="Howarth C."/>
            <person name="Imamovic A."/>
            <person name="Ireland A."/>
            <person name="Larimer J."/>
            <person name="McCowan C."/>
            <person name="Murphy C."/>
            <person name="Pearson M."/>
            <person name="Poon T.W."/>
            <person name="Priest M."/>
            <person name="Roberts A."/>
            <person name="Saif S."/>
            <person name="Shea T."/>
            <person name="Sisk P."/>
            <person name="Sykes S."/>
            <person name="Wortman J."/>
            <person name="Nusbaum C."/>
            <person name="Birren B."/>
        </authorList>
    </citation>
    <scope>NUCLEOTIDE SEQUENCE [LARGE SCALE GENOMIC DNA]</scope>
    <source>
        <strain evidence="2 3">CBS 110553</strain>
    </source>
</reference>
<dbReference type="AlphaFoldDB" id="W9WQC4"/>
<dbReference type="Proteomes" id="UP000019471">
    <property type="component" value="Unassembled WGS sequence"/>
</dbReference>
<dbReference type="InterPro" id="IPR022234">
    <property type="entry name" value="DUF3759"/>
</dbReference>
<feature type="region of interest" description="Disordered" evidence="1">
    <location>
        <begin position="114"/>
        <end position="145"/>
    </location>
</feature>
<accession>W9WQC4</accession>
<feature type="compositionally biased region" description="Acidic residues" evidence="1">
    <location>
        <begin position="33"/>
        <end position="42"/>
    </location>
</feature>
<dbReference type="Pfam" id="PF12585">
    <property type="entry name" value="DUF3759"/>
    <property type="match status" value="1"/>
</dbReference>
<dbReference type="RefSeq" id="XP_007745980.1">
    <property type="nucleotide sequence ID" value="XM_007747790.1"/>
</dbReference>
<dbReference type="HOGENOM" id="CLU_143683_0_0_1"/>
<feature type="compositionally biased region" description="Basic and acidic residues" evidence="1">
    <location>
        <begin position="1"/>
        <end position="11"/>
    </location>
</feature>
<evidence type="ECO:0000256" key="1">
    <source>
        <dbReference type="SAM" id="MobiDB-lite"/>
    </source>
</evidence>
<sequence>MFGWDESRDAHQQVCKYPRTPGPGTAGPIQLSDTDDNLDQGDEDHQAKFSHELIGGAAAFEGMKLYEDRQRREGKTVDHGFAKELLAGFVGAEVDKLAETKGLDEYDKIRAREHAKRSAENMYDQHYGDMDQYDPNQRDQPNFNY</sequence>
<proteinExistence type="predicted"/>
<dbReference type="PANTHER" id="PTHR37450:SF1">
    <property type="entry name" value="CIPC PROTEIN"/>
    <property type="match status" value="1"/>
</dbReference>
<organism evidence="2 3">
    <name type="scientific">Cladophialophora psammophila CBS 110553</name>
    <dbReference type="NCBI Taxonomy" id="1182543"/>
    <lineage>
        <taxon>Eukaryota</taxon>
        <taxon>Fungi</taxon>
        <taxon>Dikarya</taxon>
        <taxon>Ascomycota</taxon>
        <taxon>Pezizomycotina</taxon>
        <taxon>Eurotiomycetes</taxon>
        <taxon>Chaetothyriomycetidae</taxon>
        <taxon>Chaetothyriales</taxon>
        <taxon>Herpotrichiellaceae</taxon>
        <taxon>Cladophialophora</taxon>
    </lineage>
</organism>
<protein>
    <recommendedName>
        <fullName evidence="4">CipC-like antibiotic response protein</fullName>
    </recommendedName>
</protein>
<dbReference type="GeneID" id="19191907"/>
<dbReference type="eggNOG" id="ENOG502S76S">
    <property type="taxonomic scope" value="Eukaryota"/>
</dbReference>
<dbReference type="OrthoDB" id="9895617at2759"/>
<feature type="region of interest" description="Disordered" evidence="1">
    <location>
        <begin position="1"/>
        <end position="43"/>
    </location>
</feature>
<name>W9WQC4_9EURO</name>
<feature type="compositionally biased region" description="Polar residues" evidence="1">
    <location>
        <begin position="134"/>
        <end position="145"/>
    </location>
</feature>
<dbReference type="STRING" id="1182543.W9WQC4"/>
<evidence type="ECO:0000313" key="3">
    <source>
        <dbReference type="Proteomes" id="UP000019471"/>
    </source>
</evidence>
<comment type="caution">
    <text evidence="2">The sequence shown here is derived from an EMBL/GenBank/DDBJ whole genome shotgun (WGS) entry which is preliminary data.</text>
</comment>
<dbReference type="PANTHER" id="PTHR37450">
    <property type="entry name" value="CIPC PROTEIN"/>
    <property type="match status" value="1"/>
</dbReference>
<dbReference type="EMBL" id="AMGX01000010">
    <property type="protein sequence ID" value="EXJ70128.1"/>
    <property type="molecule type" value="Genomic_DNA"/>
</dbReference>